<proteinExistence type="predicted"/>
<dbReference type="Proteomes" id="UP000248090">
    <property type="component" value="Unassembled WGS sequence"/>
</dbReference>
<dbReference type="SUPFAM" id="SSF47413">
    <property type="entry name" value="lambda repressor-like DNA-binding domains"/>
    <property type="match status" value="1"/>
</dbReference>
<dbReference type="InterPro" id="IPR013430">
    <property type="entry name" value="Toxin_antidote_HigA"/>
</dbReference>
<evidence type="ECO:0000313" key="3">
    <source>
        <dbReference type="EMBL" id="PXF28997.1"/>
    </source>
</evidence>
<dbReference type="SMART" id="SM00530">
    <property type="entry name" value="HTH_XRE"/>
    <property type="match status" value="1"/>
</dbReference>
<keyword evidence="1" id="KW-0238">DNA-binding</keyword>
<keyword evidence="4" id="KW-1185">Reference proteome</keyword>
<dbReference type="InterPro" id="IPR010982">
    <property type="entry name" value="Lambda_DNA-bd_dom_sf"/>
</dbReference>
<dbReference type="Gene3D" id="1.10.260.40">
    <property type="entry name" value="lambda repressor-like DNA-binding domains"/>
    <property type="match status" value="1"/>
</dbReference>
<dbReference type="NCBIfam" id="TIGR02607">
    <property type="entry name" value="antidote_HigA"/>
    <property type="match status" value="1"/>
</dbReference>
<dbReference type="PROSITE" id="PS50943">
    <property type="entry name" value="HTH_CROC1"/>
    <property type="match status" value="1"/>
</dbReference>
<dbReference type="CDD" id="cd00093">
    <property type="entry name" value="HTH_XRE"/>
    <property type="match status" value="1"/>
</dbReference>
<feature type="domain" description="HTH cro/C1-type" evidence="2">
    <location>
        <begin position="29"/>
        <end position="70"/>
    </location>
</feature>
<accession>A0ABX5LS13</accession>
<reference evidence="3 4" key="1">
    <citation type="submission" date="2015-03" db="EMBL/GenBank/DDBJ databases">
        <authorList>
            <person name="Krishnan R."/>
            <person name="Midha S."/>
            <person name="Patil P.B."/>
            <person name="Rameshkumar N."/>
        </authorList>
    </citation>
    <scope>NUCLEOTIDE SEQUENCE [LARGE SCALE GENOMIC DNA]</scope>
    <source>
        <strain evidence="3 4">L1E11</strain>
    </source>
</reference>
<dbReference type="RefSeq" id="WP_110189616.1">
    <property type="nucleotide sequence ID" value="NZ_CP177354.1"/>
</dbReference>
<evidence type="ECO:0000259" key="2">
    <source>
        <dbReference type="PROSITE" id="PS50943"/>
    </source>
</evidence>
<organism evidence="3 4">
    <name type="scientific">Pokkaliibacter plantistimulans</name>
    <dbReference type="NCBI Taxonomy" id="1635171"/>
    <lineage>
        <taxon>Bacteria</taxon>
        <taxon>Pseudomonadati</taxon>
        <taxon>Pseudomonadota</taxon>
        <taxon>Gammaproteobacteria</taxon>
        <taxon>Oceanospirillales</taxon>
        <taxon>Balneatrichaceae</taxon>
        <taxon>Pokkaliibacter</taxon>
    </lineage>
</organism>
<comment type="caution">
    <text evidence="3">The sequence shown here is derived from an EMBL/GenBank/DDBJ whole genome shotgun (WGS) entry which is preliminary data.</text>
</comment>
<evidence type="ECO:0000256" key="1">
    <source>
        <dbReference type="ARBA" id="ARBA00023125"/>
    </source>
</evidence>
<sequence>MRNTKRRPVTVGQMLVTEFLEPMNIEINELAEAMGVHRNTLSRIVHDKGALTAPMAIKLAAALGNTPEFWLNIQHSVELWDVRHRAFEREVRNVKRVTPHLDNRKVAH</sequence>
<protein>
    <submittedName>
        <fullName evidence="3">XRE family transcriptional regulator</fullName>
    </submittedName>
</protein>
<evidence type="ECO:0000313" key="4">
    <source>
        <dbReference type="Proteomes" id="UP000248090"/>
    </source>
</evidence>
<dbReference type="PANTHER" id="PTHR36924:SF1">
    <property type="entry name" value="ANTITOXIN HIGA-1"/>
    <property type="match status" value="1"/>
</dbReference>
<dbReference type="EMBL" id="LAPT01000132">
    <property type="protein sequence ID" value="PXF28997.1"/>
    <property type="molecule type" value="Genomic_DNA"/>
</dbReference>
<dbReference type="InterPro" id="IPR001387">
    <property type="entry name" value="Cro/C1-type_HTH"/>
</dbReference>
<name>A0ABX5LS13_9GAMM</name>
<dbReference type="PANTHER" id="PTHR36924">
    <property type="entry name" value="ANTITOXIN HIGA-1"/>
    <property type="match status" value="1"/>
</dbReference>
<gene>
    <name evidence="3" type="ORF">WH50_23205</name>
</gene>
<dbReference type="Pfam" id="PF01381">
    <property type="entry name" value="HTH_3"/>
    <property type="match status" value="1"/>
</dbReference>